<dbReference type="AlphaFoldDB" id="A0A8S4QEJ4"/>
<reference evidence="2" key="1">
    <citation type="submission" date="2022-03" db="EMBL/GenBank/DDBJ databases">
        <authorList>
            <person name="Lindestad O."/>
        </authorList>
    </citation>
    <scope>NUCLEOTIDE SEQUENCE</scope>
</reference>
<dbReference type="EMBL" id="CAKXAJ010003413">
    <property type="protein sequence ID" value="CAH2208399.1"/>
    <property type="molecule type" value="Genomic_DNA"/>
</dbReference>
<evidence type="ECO:0000313" key="3">
    <source>
        <dbReference type="Proteomes" id="UP000838756"/>
    </source>
</evidence>
<keyword evidence="1" id="KW-0732">Signal</keyword>
<evidence type="ECO:0000256" key="1">
    <source>
        <dbReference type="SAM" id="SignalP"/>
    </source>
</evidence>
<evidence type="ECO:0000313" key="2">
    <source>
        <dbReference type="EMBL" id="CAH2208399.1"/>
    </source>
</evidence>
<dbReference type="OrthoDB" id="421226at2759"/>
<dbReference type="Proteomes" id="UP000838756">
    <property type="component" value="Unassembled WGS sequence"/>
</dbReference>
<sequence>MAVLYNVLFVVVRAVFWELNDLTWAWYVCDYICDFVYLVDIVVHMHEDRLISSAKHDIGEKCTPHMRGLTHISLMRKQRRMRLDTRLYY</sequence>
<name>A0A8S4QEJ4_9NEOP</name>
<organism evidence="2 3">
    <name type="scientific">Pararge aegeria aegeria</name>
    <dbReference type="NCBI Taxonomy" id="348720"/>
    <lineage>
        <taxon>Eukaryota</taxon>
        <taxon>Metazoa</taxon>
        <taxon>Ecdysozoa</taxon>
        <taxon>Arthropoda</taxon>
        <taxon>Hexapoda</taxon>
        <taxon>Insecta</taxon>
        <taxon>Pterygota</taxon>
        <taxon>Neoptera</taxon>
        <taxon>Endopterygota</taxon>
        <taxon>Lepidoptera</taxon>
        <taxon>Glossata</taxon>
        <taxon>Ditrysia</taxon>
        <taxon>Papilionoidea</taxon>
        <taxon>Nymphalidae</taxon>
        <taxon>Satyrinae</taxon>
        <taxon>Satyrini</taxon>
        <taxon>Parargina</taxon>
        <taxon>Pararge</taxon>
    </lineage>
</organism>
<keyword evidence="3" id="KW-1185">Reference proteome</keyword>
<feature type="signal peptide" evidence="1">
    <location>
        <begin position="1"/>
        <end position="25"/>
    </location>
</feature>
<comment type="caution">
    <text evidence="2">The sequence shown here is derived from an EMBL/GenBank/DDBJ whole genome shotgun (WGS) entry which is preliminary data.</text>
</comment>
<accession>A0A8S4QEJ4</accession>
<gene>
    <name evidence="2" type="primary">jg3157</name>
    <name evidence="2" type="ORF">PAEG_LOCUS1015</name>
</gene>
<proteinExistence type="predicted"/>
<feature type="chain" id="PRO_5035850299" evidence="1">
    <location>
        <begin position="26"/>
        <end position="89"/>
    </location>
</feature>
<protein>
    <submittedName>
        <fullName evidence="2">Jg3157 protein</fullName>
    </submittedName>
</protein>